<dbReference type="Proteomes" id="UP001597365">
    <property type="component" value="Unassembled WGS sequence"/>
</dbReference>
<evidence type="ECO:0000256" key="1">
    <source>
        <dbReference type="SAM" id="MobiDB-lite"/>
    </source>
</evidence>
<organism evidence="2 3">
    <name type="scientific">Streptomyces desertarenae</name>
    <dbReference type="NCBI Taxonomy" id="2666184"/>
    <lineage>
        <taxon>Bacteria</taxon>
        <taxon>Bacillati</taxon>
        <taxon>Actinomycetota</taxon>
        <taxon>Actinomycetes</taxon>
        <taxon>Kitasatosporales</taxon>
        <taxon>Streptomycetaceae</taxon>
        <taxon>Streptomyces</taxon>
    </lineage>
</organism>
<gene>
    <name evidence="2" type="ORF">ACFSJS_19750</name>
</gene>
<name>A0ABW4PR11_9ACTN</name>
<feature type="compositionally biased region" description="Pro residues" evidence="1">
    <location>
        <begin position="154"/>
        <end position="163"/>
    </location>
</feature>
<dbReference type="RefSeq" id="WP_380902194.1">
    <property type="nucleotide sequence ID" value="NZ_JBHUFU010000011.1"/>
</dbReference>
<dbReference type="InterPro" id="IPR045596">
    <property type="entry name" value="DUF6459"/>
</dbReference>
<evidence type="ECO:0000313" key="2">
    <source>
        <dbReference type="EMBL" id="MFD1831861.1"/>
    </source>
</evidence>
<keyword evidence="3" id="KW-1185">Reference proteome</keyword>
<comment type="caution">
    <text evidence="2">The sequence shown here is derived from an EMBL/GenBank/DDBJ whole genome shotgun (WGS) entry which is preliminary data.</text>
</comment>
<feature type="region of interest" description="Disordered" evidence="1">
    <location>
        <begin position="144"/>
        <end position="163"/>
    </location>
</feature>
<dbReference type="EMBL" id="JBHUFU010000011">
    <property type="protein sequence ID" value="MFD1831861.1"/>
    <property type="molecule type" value="Genomic_DNA"/>
</dbReference>
<accession>A0ABW4PR11</accession>
<dbReference type="Pfam" id="PF20060">
    <property type="entry name" value="DUF6459"/>
    <property type="match status" value="1"/>
</dbReference>
<sequence length="163" mass="17520">MPSTSRTAPPGRRDSRRPARPAHSAVLAARQRERDRQPHYWFAHRLVLVLSGLRPVHLLLGHTRGQAYEQLARLAPHAPLRPAAAGAPAPAVRQVGWCRPGPGAVEAFARITAGDRLRALAFRLEQGRDGRWLCCAVELDAPGTPGTAAGRTPGPGPGRVPAR</sequence>
<proteinExistence type="predicted"/>
<reference evidence="3" key="1">
    <citation type="journal article" date="2019" name="Int. J. Syst. Evol. Microbiol.">
        <title>The Global Catalogue of Microorganisms (GCM) 10K type strain sequencing project: providing services to taxonomists for standard genome sequencing and annotation.</title>
        <authorList>
            <consortium name="The Broad Institute Genomics Platform"/>
            <consortium name="The Broad Institute Genome Sequencing Center for Infectious Disease"/>
            <person name="Wu L."/>
            <person name="Ma J."/>
        </authorList>
    </citation>
    <scope>NUCLEOTIDE SEQUENCE [LARGE SCALE GENOMIC DNA]</scope>
    <source>
        <strain evidence="3">CGMCC 4.7455</strain>
    </source>
</reference>
<evidence type="ECO:0000313" key="3">
    <source>
        <dbReference type="Proteomes" id="UP001597365"/>
    </source>
</evidence>
<feature type="region of interest" description="Disordered" evidence="1">
    <location>
        <begin position="1"/>
        <end position="31"/>
    </location>
</feature>
<protein>
    <submittedName>
        <fullName evidence="2">Rv3235 family protein</fullName>
    </submittedName>
</protein>